<dbReference type="RefSeq" id="WP_212529707.1">
    <property type="nucleotide sequence ID" value="NZ_JAGSOG010000087.1"/>
</dbReference>
<dbReference type="InterPro" id="IPR038731">
    <property type="entry name" value="RgtA/B/C-like"/>
</dbReference>
<accession>A0A941IRE3</accession>
<feature type="transmembrane region" description="Helical" evidence="9">
    <location>
        <begin position="343"/>
        <end position="361"/>
    </location>
</feature>
<dbReference type="GO" id="GO:0005886">
    <property type="term" value="C:plasma membrane"/>
    <property type="evidence" value="ECO:0007669"/>
    <property type="project" value="UniProtKB-SubCell"/>
</dbReference>
<feature type="domain" description="Glycosyltransferase RgtA/B/C/D-like" evidence="10">
    <location>
        <begin position="71"/>
        <end position="231"/>
    </location>
</feature>
<feature type="transmembrane region" description="Helical" evidence="9">
    <location>
        <begin position="93"/>
        <end position="113"/>
    </location>
</feature>
<keyword evidence="3" id="KW-0328">Glycosyltransferase</keyword>
<feature type="transmembrane region" description="Helical" evidence="9">
    <location>
        <begin position="257"/>
        <end position="279"/>
    </location>
</feature>
<keyword evidence="5 9" id="KW-0812">Transmembrane</keyword>
<feature type="transmembrane region" description="Helical" evidence="9">
    <location>
        <begin position="189"/>
        <end position="206"/>
    </location>
</feature>
<dbReference type="Pfam" id="PF13231">
    <property type="entry name" value="PMT_2"/>
    <property type="match status" value="1"/>
</dbReference>
<dbReference type="Proteomes" id="UP000675781">
    <property type="component" value="Unassembled WGS sequence"/>
</dbReference>
<comment type="subcellular location">
    <subcellularLocation>
        <location evidence="1">Cell membrane</location>
        <topology evidence="1">Multi-pass membrane protein</topology>
    </subcellularLocation>
</comment>
<evidence type="ECO:0000256" key="2">
    <source>
        <dbReference type="ARBA" id="ARBA00022475"/>
    </source>
</evidence>
<sequence length="507" mass="54304">MTQSTESTLDGTAPPSQETSGRRRPVGWRPVLAVTALAVVIHAAVLTRYGWFGDEFYYVICGRHPAWGYVDQPPLSPFLARLAAAFPPEHGLVGLRLTALAFQAGCILLTAVLAAELGGRRRAQAIAAGAVAASPVFVAASMLFGTTVTDQFFWVAVLVLVTRALRVGSTRAWLAAGLVAGLGLENKSTMAVLLLGIGVGFALFRREVLRTKGPWLAGTLAVLIELPNLVWDAQHRWINLSMTRSLSHKSGGPLGSLIGQLPLLATVYAGVLLIMLWVFGVRQLKSADQRAHRWMLVVAVVAVVLFTASGGKAYYPAPVLTALFAAGAVHLERDGGERARRVPAAIALMMVISVLLCLPVLPPQASNKIRALDPNVMDTYGWSRFVTEVAQDTKALPADVPIFTSDYEEAGALTILGPDAGVHRTIASGHNNYWLWGPPAGSDQTVFVIGLPLADLREVFGKVTEIGPYTLPDGLGNDETARGVAFYLCQDPKGSWAQLWPSLLHLD</sequence>
<comment type="caution">
    <text evidence="11">The sequence shown here is derived from an EMBL/GenBank/DDBJ whole genome shotgun (WGS) entry which is preliminary data.</text>
</comment>
<keyword evidence="12" id="KW-1185">Reference proteome</keyword>
<feature type="transmembrane region" description="Helical" evidence="9">
    <location>
        <begin position="291"/>
        <end position="308"/>
    </location>
</feature>
<evidence type="ECO:0000313" key="11">
    <source>
        <dbReference type="EMBL" id="MBR7835212.1"/>
    </source>
</evidence>
<dbReference type="PANTHER" id="PTHR33908:SF11">
    <property type="entry name" value="MEMBRANE PROTEIN"/>
    <property type="match status" value="1"/>
</dbReference>
<dbReference type="AlphaFoldDB" id="A0A941IRE3"/>
<name>A0A941IRE3_9ACTN</name>
<dbReference type="GO" id="GO:0016763">
    <property type="term" value="F:pentosyltransferase activity"/>
    <property type="evidence" value="ECO:0007669"/>
    <property type="project" value="TreeGrafter"/>
</dbReference>
<dbReference type="EMBL" id="JAGSOG010000087">
    <property type="protein sequence ID" value="MBR7835212.1"/>
    <property type="molecule type" value="Genomic_DNA"/>
</dbReference>
<feature type="region of interest" description="Disordered" evidence="8">
    <location>
        <begin position="1"/>
        <end position="24"/>
    </location>
</feature>
<evidence type="ECO:0000256" key="3">
    <source>
        <dbReference type="ARBA" id="ARBA00022676"/>
    </source>
</evidence>
<evidence type="ECO:0000313" key="12">
    <source>
        <dbReference type="Proteomes" id="UP000675781"/>
    </source>
</evidence>
<feature type="transmembrane region" description="Helical" evidence="9">
    <location>
        <begin position="31"/>
        <end position="51"/>
    </location>
</feature>
<dbReference type="GO" id="GO:0009103">
    <property type="term" value="P:lipopolysaccharide biosynthetic process"/>
    <property type="evidence" value="ECO:0007669"/>
    <property type="project" value="UniProtKB-ARBA"/>
</dbReference>
<evidence type="ECO:0000259" key="10">
    <source>
        <dbReference type="Pfam" id="PF13231"/>
    </source>
</evidence>
<organism evidence="11 12">
    <name type="scientific">Actinospica durhamensis</name>
    <dbReference type="NCBI Taxonomy" id="1508375"/>
    <lineage>
        <taxon>Bacteria</taxon>
        <taxon>Bacillati</taxon>
        <taxon>Actinomycetota</taxon>
        <taxon>Actinomycetes</taxon>
        <taxon>Catenulisporales</taxon>
        <taxon>Actinospicaceae</taxon>
        <taxon>Actinospica</taxon>
    </lineage>
</organism>
<evidence type="ECO:0000256" key="8">
    <source>
        <dbReference type="SAM" id="MobiDB-lite"/>
    </source>
</evidence>
<evidence type="ECO:0000256" key="1">
    <source>
        <dbReference type="ARBA" id="ARBA00004651"/>
    </source>
</evidence>
<protein>
    <submittedName>
        <fullName evidence="11">Glycosyltransferase family 39 protein</fullName>
    </submittedName>
</protein>
<evidence type="ECO:0000256" key="9">
    <source>
        <dbReference type="SAM" id="Phobius"/>
    </source>
</evidence>
<keyword evidence="2" id="KW-1003">Cell membrane</keyword>
<evidence type="ECO:0000256" key="7">
    <source>
        <dbReference type="ARBA" id="ARBA00023136"/>
    </source>
</evidence>
<evidence type="ECO:0000256" key="6">
    <source>
        <dbReference type="ARBA" id="ARBA00022989"/>
    </source>
</evidence>
<evidence type="ECO:0000256" key="5">
    <source>
        <dbReference type="ARBA" id="ARBA00022692"/>
    </source>
</evidence>
<gene>
    <name evidence="11" type="ORF">KDL01_18205</name>
</gene>
<proteinExistence type="predicted"/>
<feature type="transmembrane region" description="Helical" evidence="9">
    <location>
        <begin position="151"/>
        <end position="168"/>
    </location>
</feature>
<dbReference type="InterPro" id="IPR050297">
    <property type="entry name" value="LipidA_mod_glycosyltrf_83"/>
</dbReference>
<evidence type="ECO:0000256" key="4">
    <source>
        <dbReference type="ARBA" id="ARBA00022679"/>
    </source>
</evidence>
<feature type="transmembrane region" description="Helical" evidence="9">
    <location>
        <begin position="125"/>
        <end position="145"/>
    </location>
</feature>
<keyword evidence="4" id="KW-0808">Transferase</keyword>
<feature type="compositionally biased region" description="Polar residues" evidence="8">
    <location>
        <begin position="1"/>
        <end position="19"/>
    </location>
</feature>
<dbReference type="PANTHER" id="PTHR33908">
    <property type="entry name" value="MANNOSYLTRANSFERASE YKCB-RELATED"/>
    <property type="match status" value="1"/>
</dbReference>
<keyword evidence="7 9" id="KW-0472">Membrane</keyword>
<reference evidence="11" key="1">
    <citation type="submission" date="2021-04" db="EMBL/GenBank/DDBJ databases">
        <title>Genome based classification of Actinospica acidithermotolerans sp. nov., an actinobacterium isolated from an Indonesian hot spring.</title>
        <authorList>
            <person name="Kusuma A.B."/>
            <person name="Putra K.E."/>
            <person name="Nafisah S."/>
            <person name="Loh J."/>
            <person name="Nouioui I."/>
            <person name="Goodfellow M."/>
        </authorList>
    </citation>
    <scope>NUCLEOTIDE SEQUENCE</scope>
    <source>
        <strain evidence="11">CSCA 57</strain>
    </source>
</reference>
<keyword evidence="6 9" id="KW-1133">Transmembrane helix</keyword>